<proteinExistence type="predicted"/>
<dbReference type="GO" id="GO:0043565">
    <property type="term" value="F:sequence-specific DNA binding"/>
    <property type="evidence" value="ECO:0007669"/>
    <property type="project" value="InterPro"/>
</dbReference>
<dbReference type="InterPro" id="IPR009057">
    <property type="entry name" value="Homeodomain-like_sf"/>
</dbReference>
<dbReference type="PANTHER" id="PTHR46796">
    <property type="entry name" value="HTH-TYPE TRANSCRIPTIONAL ACTIVATOR RHAS-RELATED"/>
    <property type="match status" value="1"/>
</dbReference>
<dbReference type="InterPro" id="IPR020449">
    <property type="entry name" value="Tscrpt_reg_AraC-type_HTH"/>
</dbReference>
<dbReference type="InterPro" id="IPR054015">
    <property type="entry name" value="ExsA-like_N"/>
</dbReference>
<dbReference type="EMBL" id="FOCL01000002">
    <property type="protein sequence ID" value="SEM97249.1"/>
    <property type="molecule type" value="Genomic_DNA"/>
</dbReference>
<evidence type="ECO:0000256" key="3">
    <source>
        <dbReference type="ARBA" id="ARBA00023163"/>
    </source>
</evidence>
<organism evidence="5 6">
    <name type="scientific">Mucilaginibacter gossypiicola</name>
    <dbReference type="NCBI Taxonomy" id="551995"/>
    <lineage>
        <taxon>Bacteria</taxon>
        <taxon>Pseudomonadati</taxon>
        <taxon>Bacteroidota</taxon>
        <taxon>Sphingobacteriia</taxon>
        <taxon>Sphingobacteriales</taxon>
        <taxon>Sphingobacteriaceae</taxon>
        <taxon>Mucilaginibacter</taxon>
    </lineage>
</organism>
<dbReference type="SUPFAM" id="SSF46689">
    <property type="entry name" value="Homeodomain-like"/>
    <property type="match status" value="2"/>
</dbReference>
<dbReference type="InterPro" id="IPR050204">
    <property type="entry name" value="AraC_XylS_family_regulators"/>
</dbReference>
<dbReference type="SMART" id="SM00342">
    <property type="entry name" value="HTH_ARAC"/>
    <property type="match status" value="1"/>
</dbReference>
<protein>
    <submittedName>
        <fullName evidence="5">AraC-type DNA-binding protein</fullName>
    </submittedName>
</protein>
<dbReference type="PROSITE" id="PS01124">
    <property type="entry name" value="HTH_ARAC_FAMILY_2"/>
    <property type="match status" value="1"/>
</dbReference>
<dbReference type="PANTHER" id="PTHR46796:SF13">
    <property type="entry name" value="HTH-TYPE TRANSCRIPTIONAL ACTIVATOR RHAS"/>
    <property type="match status" value="1"/>
</dbReference>
<dbReference type="InterPro" id="IPR018062">
    <property type="entry name" value="HTH_AraC-typ_CS"/>
</dbReference>
<dbReference type="Pfam" id="PF12833">
    <property type="entry name" value="HTH_18"/>
    <property type="match status" value="1"/>
</dbReference>
<reference evidence="6" key="1">
    <citation type="submission" date="2016-10" db="EMBL/GenBank/DDBJ databases">
        <authorList>
            <person name="Varghese N."/>
            <person name="Submissions S."/>
        </authorList>
    </citation>
    <scope>NUCLEOTIDE SEQUENCE [LARGE SCALE GENOMIC DNA]</scope>
    <source>
        <strain evidence="6">Gh-48</strain>
    </source>
</reference>
<evidence type="ECO:0000313" key="5">
    <source>
        <dbReference type="EMBL" id="SEM97249.1"/>
    </source>
</evidence>
<keyword evidence="1" id="KW-0805">Transcription regulation</keyword>
<accession>A0A1H8CQQ7</accession>
<dbReference type="GO" id="GO:0003700">
    <property type="term" value="F:DNA-binding transcription factor activity"/>
    <property type="evidence" value="ECO:0007669"/>
    <property type="project" value="InterPro"/>
</dbReference>
<sequence>MIEKAVKVPDELVCAPYHHRDIKLNGLSIVESCTVTYRSRGSMFLEDHMLLVVLEGTNTITHGNMDYIVSKNEMVLLKKAIQINYDKVGNPEKGATYNSLMFFLKDEFLRDFVKMAKIESVETVEPAKVAVKPVKERLRKFFESVVPYFEEPESIDGSLMRLKMLELLYDLVHVDKNMLQQLLQLKQQVHGDIRNVVMDNYASPVSISELAYLSGRSLSSFKRDFFAIYQVTPAQWIREKRLAKAKEMLTADMAVTDVCYSLGFENLAHFSRLYKAYHGCSPSAHRPTVQMQ</sequence>
<dbReference type="STRING" id="551995.SAMN05192574_10240"/>
<dbReference type="PRINTS" id="PR00032">
    <property type="entry name" value="HTHARAC"/>
</dbReference>
<dbReference type="Pfam" id="PF22200">
    <property type="entry name" value="ExsA_N"/>
    <property type="match status" value="1"/>
</dbReference>
<dbReference type="AlphaFoldDB" id="A0A1H8CQQ7"/>
<evidence type="ECO:0000256" key="1">
    <source>
        <dbReference type="ARBA" id="ARBA00023015"/>
    </source>
</evidence>
<dbReference type="Proteomes" id="UP000198942">
    <property type="component" value="Unassembled WGS sequence"/>
</dbReference>
<evidence type="ECO:0000313" key="6">
    <source>
        <dbReference type="Proteomes" id="UP000198942"/>
    </source>
</evidence>
<keyword evidence="3" id="KW-0804">Transcription</keyword>
<gene>
    <name evidence="5" type="ORF">SAMN05192574_10240</name>
</gene>
<dbReference type="InterPro" id="IPR018060">
    <property type="entry name" value="HTH_AraC"/>
</dbReference>
<keyword evidence="6" id="KW-1185">Reference proteome</keyword>
<dbReference type="OrthoDB" id="4480133at2"/>
<dbReference type="RefSeq" id="WP_091208750.1">
    <property type="nucleotide sequence ID" value="NZ_FOCL01000002.1"/>
</dbReference>
<dbReference type="Gene3D" id="1.10.10.60">
    <property type="entry name" value="Homeodomain-like"/>
    <property type="match status" value="1"/>
</dbReference>
<evidence type="ECO:0000259" key="4">
    <source>
        <dbReference type="PROSITE" id="PS01124"/>
    </source>
</evidence>
<keyword evidence="2 5" id="KW-0238">DNA-binding</keyword>
<evidence type="ECO:0000256" key="2">
    <source>
        <dbReference type="ARBA" id="ARBA00023125"/>
    </source>
</evidence>
<dbReference type="PROSITE" id="PS00041">
    <property type="entry name" value="HTH_ARAC_FAMILY_1"/>
    <property type="match status" value="1"/>
</dbReference>
<name>A0A1H8CQQ7_9SPHI</name>
<feature type="domain" description="HTH araC/xylS-type" evidence="4">
    <location>
        <begin position="191"/>
        <end position="288"/>
    </location>
</feature>